<evidence type="ECO:0000259" key="1">
    <source>
        <dbReference type="Pfam" id="PF08887"/>
    </source>
</evidence>
<organism evidence="3 4">
    <name type="scientific">Rudaeicoccus suwonensis</name>
    <dbReference type="NCBI Taxonomy" id="657409"/>
    <lineage>
        <taxon>Bacteria</taxon>
        <taxon>Bacillati</taxon>
        <taxon>Actinomycetota</taxon>
        <taxon>Actinomycetes</taxon>
        <taxon>Micrococcales</taxon>
        <taxon>Dermacoccaceae</taxon>
        <taxon>Rudaeicoccus</taxon>
    </lineage>
</organism>
<feature type="domain" description="T6SS immunity protein Tdi1 C-terminal" evidence="2">
    <location>
        <begin position="136"/>
        <end position="188"/>
    </location>
</feature>
<dbReference type="Pfam" id="PF08887">
    <property type="entry name" value="GAD-like"/>
    <property type="match status" value="1"/>
</dbReference>
<evidence type="ECO:0000313" key="3">
    <source>
        <dbReference type="EMBL" id="TWE13418.1"/>
    </source>
</evidence>
<protein>
    <recommendedName>
        <fullName evidence="5">GAD-related domain-containing protein</fullName>
    </recommendedName>
</protein>
<evidence type="ECO:0008006" key="5">
    <source>
        <dbReference type="Google" id="ProtNLM"/>
    </source>
</evidence>
<accession>A0A561ECS3</accession>
<dbReference type="EMBL" id="VIVQ01000001">
    <property type="protein sequence ID" value="TWE13418.1"/>
    <property type="molecule type" value="Genomic_DNA"/>
</dbReference>
<name>A0A561ECS3_9MICO</name>
<reference evidence="3 4" key="1">
    <citation type="submission" date="2019-06" db="EMBL/GenBank/DDBJ databases">
        <title>Sequencing the genomes of 1000 actinobacteria strains.</title>
        <authorList>
            <person name="Klenk H.-P."/>
        </authorList>
    </citation>
    <scope>NUCLEOTIDE SEQUENCE [LARGE SCALE GENOMIC DNA]</scope>
    <source>
        <strain evidence="3 4">DSM 19560</strain>
    </source>
</reference>
<dbReference type="OrthoDB" id="2216648at2"/>
<dbReference type="RefSeq" id="WP_145227977.1">
    <property type="nucleotide sequence ID" value="NZ_VIVQ01000001.1"/>
</dbReference>
<dbReference type="Proteomes" id="UP000318297">
    <property type="component" value="Unassembled WGS sequence"/>
</dbReference>
<dbReference type="AlphaFoldDB" id="A0A561ECS3"/>
<sequence>MPESIALQPFVDAYPPDPGVRVPGEAFLAYGVAHFPEALIELWRAHGLGFYGDQQIALVDPGVWTDSLQTWLGTGVTSIPFAVTSFGHIYHYDHVDGADRIQCLDPHFQNNVVIPGDMTDFFNQHLPSRSSHLADLRALRQGARDARGALAADEIYFFTPMLALGGQVRQENLDKGNGPVHLDIVHQMVRQHVHQR</sequence>
<dbReference type="InterPro" id="IPR015002">
    <property type="entry name" value="T6SS_Tdi1_C"/>
</dbReference>
<dbReference type="InterPro" id="IPR014983">
    <property type="entry name" value="GAD-rel"/>
</dbReference>
<evidence type="ECO:0000313" key="4">
    <source>
        <dbReference type="Proteomes" id="UP000318297"/>
    </source>
</evidence>
<feature type="domain" description="GAD-related" evidence="1">
    <location>
        <begin position="32"/>
        <end position="94"/>
    </location>
</feature>
<comment type="caution">
    <text evidence="3">The sequence shown here is derived from an EMBL/GenBank/DDBJ whole genome shotgun (WGS) entry which is preliminary data.</text>
</comment>
<evidence type="ECO:0000259" key="2">
    <source>
        <dbReference type="Pfam" id="PF08906"/>
    </source>
</evidence>
<keyword evidence="4" id="KW-1185">Reference proteome</keyword>
<gene>
    <name evidence="3" type="ORF">BKA23_2248</name>
</gene>
<proteinExistence type="predicted"/>
<dbReference type="Pfam" id="PF08906">
    <property type="entry name" value="T6SS_Tdi1_C"/>
    <property type="match status" value="1"/>
</dbReference>